<reference evidence="2" key="2">
    <citation type="submission" date="2020-09" db="EMBL/GenBank/DDBJ databases">
        <authorList>
            <person name="Sun Q."/>
            <person name="Sedlacek I."/>
        </authorList>
    </citation>
    <scope>NUCLEOTIDE SEQUENCE</scope>
    <source>
        <strain evidence="2">CCM 7897</strain>
    </source>
</reference>
<dbReference type="EMBL" id="BMCT01000007">
    <property type="protein sequence ID" value="GGF77059.1"/>
    <property type="molecule type" value="Genomic_DNA"/>
</dbReference>
<keyword evidence="2" id="KW-0449">Lipoprotein</keyword>
<comment type="similarity">
    <text evidence="1">Belongs to the UPF0065 (bug) family.</text>
</comment>
<dbReference type="AlphaFoldDB" id="A0A917C9C4"/>
<dbReference type="CDD" id="cd07012">
    <property type="entry name" value="PBP2_Bug_TTT"/>
    <property type="match status" value="1"/>
</dbReference>
<dbReference type="InterPro" id="IPR042100">
    <property type="entry name" value="Bug_dom1"/>
</dbReference>
<protein>
    <submittedName>
        <fullName evidence="2">Lipoprotein</fullName>
    </submittedName>
</protein>
<dbReference type="PANTHER" id="PTHR42928">
    <property type="entry name" value="TRICARBOXYLATE-BINDING PROTEIN"/>
    <property type="match status" value="1"/>
</dbReference>
<sequence length="332" mass="34579">MAGHSRFLLLLALIVGVTGLTLGPSWTARDSTRFPSQPITLVVPLPPGGVSQRLADVLAPALSRSLGAPVNVYSIAGESGARGARYVAQATPDGHTLLVTPSTLLLLDPAIVTNAGFSPQRDLDPLIMAVRSPLVLVVRSELAVTSLAEFAAYLRTQPDTSFGASGRGSINDLVAGEFLRTIGANGRLAYFQGGGAVVPALLAGDIQASFQAPSLVADAVARGEVRALAVTGSVPSPLLPNVPTFAESGMPQMDAYTWQAVAAPAGLPPSVRDALELALRIALLEHGVMGQLQTNGLEVVASGSRQISRVLATERRRWLEIMTSDGSLRPSR</sequence>
<dbReference type="RefSeq" id="WP_188582141.1">
    <property type="nucleotide sequence ID" value="NZ_BMCT01000007.1"/>
</dbReference>
<dbReference type="Proteomes" id="UP000606044">
    <property type="component" value="Unassembled WGS sequence"/>
</dbReference>
<evidence type="ECO:0000256" key="1">
    <source>
        <dbReference type="ARBA" id="ARBA00006987"/>
    </source>
</evidence>
<gene>
    <name evidence="2" type="ORF">GCM10007301_41220</name>
</gene>
<proteinExistence type="inferred from homology"/>
<evidence type="ECO:0000313" key="2">
    <source>
        <dbReference type="EMBL" id="GGF77059.1"/>
    </source>
</evidence>
<dbReference type="InterPro" id="IPR005064">
    <property type="entry name" value="BUG"/>
</dbReference>
<organism evidence="2 3">
    <name type="scientific">Azorhizobium oxalatiphilum</name>
    <dbReference type="NCBI Taxonomy" id="980631"/>
    <lineage>
        <taxon>Bacteria</taxon>
        <taxon>Pseudomonadati</taxon>
        <taxon>Pseudomonadota</taxon>
        <taxon>Alphaproteobacteria</taxon>
        <taxon>Hyphomicrobiales</taxon>
        <taxon>Xanthobacteraceae</taxon>
        <taxon>Azorhizobium</taxon>
    </lineage>
</organism>
<comment type="caution">
    <text evidence="2">The sequence shown here is derived from an EMBL/GenBank/DDBJ whole genome shotgun (WGS) entry which is preliminary data.</text>
</comment>
<accession>A0A917C9C4</accession>
<dbReference type="Gene3D" id="3.40.190.10">
    <property type="entry name" value="Periplasmic binding protein-like II"/>
    <property type="match status" value="1"/>
</dbReference>
<dbReference type="SUPFAM" id="SSF53850">
    <property type="entry name" value="Periplasmic binding protein-like II"/>
    <property type="match status" value="1"/>
</dbReference>
<dbReference type="PANTHER" id="PTHR42928:SF5">
    <property type="entry name" value="BLR1237 PROTEIN"/>
    <property type="match status" value="1"/>
</dbReference>
<name>A0A917C9C4_9HYPH</name>
<dbReference type="Pfam" id="PF03401">
    <property type="entry name" value="TctC"/>
    <property type="match status" value="1"/>
</dbReference>
<reference evidence="2" key="1">
    <citation type="journal article" date="2014" name="Int. J. Syst. Evol. Microbiol.">
        <title>Complete genome sequence of Corynebacterium casei LMG S-19264T (=DSM 44701T), isolated from a smear-ripened cheese.</title>
        <authorList>
            <consortium name="US DOE Joint Genome Institute (JGI-PGF)"/>
            <person name="Walter F."/>
            <person name="Albersmeier A."/>
            <person name="Kalinowski J."/>
            <person name="Ruckert C."/>
        </authorList>
    </citation>
    <scope>NUCLEOTIDE SEQUENCE</scope>
    <source>
        <strain evidence="2">CCM 7897</strain>
    </source>
</reference>
<keyword evidence="3" id="KW-1185">Reference proteome</keyword>
<evidence type="ECO:0000313" key="3">
    <source>
        <dbReference type="Proteomes" id="UP000606044"/>
    </source>
</evidence>
<dbReference type="PIRSF" id="PIRSF017082">
    <property type="entry name" value="YflP"/>
    <property type="match status" value="1"/>
</dbReference>
<dbReference type="Gene3D" id="3.40.190.150">
    <property type="entry name" value="Bordetella uptake gene, domain 1"/>
    <property type="match status" value="1"/>
</dbReference>